<dbReference type="EMBL" id="LRQB01000062">
    <property type="protein sequence ID" value="KXA19758.1"/>
    <property type="molecule type" value="Genomic_DNA"/>
</dbReference>
<dbReference type="PANTHER" id="PTHR33909:SF1">
    <property type="entry name" value="SEC TRANSLOCON ACCESSORY COMPLEX SUBUNIT YAJC"/>
    <property type="match status" value="1"/>
</dbReference>
<proteinExistence type="inferred from homology"/>
<evidence type="ECO:0000256" key="11">
    <source>
        <dbReference type="SAM" id="Phobius"/>
    </source>
</evidence>
<gene>
    <name evidence="12" type="ORF">HMPREF3208_00964</name>
</gene>
<name>A0A133NU11_GARVA</name>
<dbReference type="PATRIC" id="fig|2702.100.peg.947"/>
<keyword evidence="9 11" id="KW-0472">Membrane</keyword>
<dbReference type="Proteomes" id="UP000070687">
    <property type="component" value="Unassembled WGS sequence"/>
</dbReference>
<keyword evidence="4" id="KW-1003">Cell membrane</keyword>
<comment type="caution">
    <text evidence="12">The sequence shown here is derived from an EMBL/GenBank/DDBJ whole genome shotgun (WGS) entry which is preliminary data.</text>
</comment>
<protein>
    <submittedName>
        <fullName evidence="12">Preprotein translocase, YajC subunit</fullName>
    </submittedName>
</protein>
<evidence type="ECO:0000313" key="13">
    <source>
        <dbReference type="Proteomes" id="UP000070687"/>
    </source>
</evidence>
<keyword evidence="5 11" id="KW-0812">Transmembrane</keyword>
<evidence type="ECO:0000256" key="5">
    <source>
        <dbReference type="ARBA" id="ARBA00022692"/>
    </source>
</evidence>
<dbReference type="SMART" id="SM01323">
    <property type="entry name" value="YajC"/>
    <property type="match status" value="1"/>
</dbReference>
<keyword evidence="3" id="KW-0813">Transport</keyword>
<dbReference type="RefSeq" id="WP_016636665.1">
    <property type="nucleotide sequence ID" value="NZ_KQ956867.1"/>
</dbReference>
<evidence type="ECO:0000256" key="10">
    <source>
        <dbReference type="SAM" id="MobiDB-lite"/>
    </source>
</evidence>
<dbReference type="PANTHER" id="PTHR33909">
    <property type="entry name" value="SEC TRANSLOCON ACCESSORY COMPLEX SUBUNIT YAJC"/>
    <property type="match status" value="1"/>
</dbReference>
<keyword evidence="8" id="KW-0811">Translocation</keyword>
<evidence type="ECO:0000256" key="9">
    <source>
        <dbReference type="ARBA" id="ARBA00023136"/>
    </source>
</evidence>
<dbReference type="eggNOG" id="COG1862">
    <property type="taxonomic scope" value="Bacteria"/>
</dbReference>
<dbReference type="AlphaFoldDB" id="A0A133NU11"/>
<dbReference type="GO" id="GO:0005886">
    <property type="term" value="C:plasma membrane"/>
    <property type="evidence" value="ECO:0007669"/>
    <property type="project" value="UniProtKB-SubCell"/>
</dbReference>
<feature type="transmembrane region" description="Helical" evidence="11">
    <location>
        <begin position="6"/>
        <end position="24"/>
    </location>
</feature>
<keyword evidence="6" id="KW-0653">Protein transport</keyword>
<evidence type="ECO:0000256" key="1">
    <source>
        <dbReference type="ARBA" id="ARBA00004162"/>
    </source>
</evidence>
<evidence type="ECO:0000256" key="2">
    <source>
        <dbReference type="ARBA" id="ARBA00006742"/>
    </source>
</evidence>
<dbReference type="OrthoDB" id="3240462at2"/>
<comment type="subcellular location">
    <subcellularLocation>
        <location evidence="1">Cell membrane</location>
        <topology evidence="1">Single-pass membrane protein</topology>
    </subcellularLocation>
</comment>
<evidence type="ECO:0000256" key="8">
    <source>
        <dbReference type="ARBA" id="ARBA00023010"/>
    </source>
</evidence>
<evidence type="ECO:0000256" key="6">
    <source>
        <dbReference type="ARBA" id="ARBA00022927"/>
    </source>
</evidence>
<dbReference type="Pfam" id="PF02699">
    <property type="entry name" value="YajC"/>
    <property type="match status" value="1"/>
</dbReference>
<evidence type="ECO:0000256" key="4">
    <source>
        <dbReference type="ARBA" id="ARBA00022475"/>
    </source>
</evidence>
<evidence type="ECO:0000256" key="7">
    <source>
        <dbReference type="ARBA" id="ARBA00022989"/>
    </source>
</evidence>
<evidence type="ECO:0000313" key="12">
    <source>
        <dbReference type="EMBL" id="KXA19758.1"/>
    </source>
</evidence>
<dbReference type="InterPro" id="IPR003849">
    <property type="entry name" value="Preprotein_translocase_YajC"/>
</dbReference>
<evidence type="ECO:0000256" key="3">
    <source>
        <dbReference type="ARBA" id="ARBA00022448"/>
    </source>
</evidence>
<accession>A0A133NU11</accession>
<keyword evidence="7 11" id="KW-1133">Transmembrane helix</keyword>
<sequence length="143" mass="15888">MPQFFQQYGMLIALIVVMVGMMWFQTRNAKKRQSEMRSFHESLEPGTEVITIGGIIGKIVSVDTQYEEIVIDSEGSLLRVSFRAVNRVYTRPAFISDEEAEAAQAAENTEHADNSEVTDSAEVSASAEVREDSTSESTQSTEN</sequence>
<dbReference type="GO" id="GO:0015031">
    <property type="term" value="P:protein transport"/>
    <property type="evidence" value="ECO:0007669"/>
    <property type="project" value="UniProtKB-KW"/>
</dbReference>
<dbReference type="NCBIfam" id="TIGR00739">
    <property type="entry name" value="yajC"/>
    <property type="match status" value="1"/>
</dbReference>
<reference evidence="12 13" key="1">
    <citation type="submission" date="2016-01" db="EMBL/GenBank/DDBJ databases">
        <authorList>
            <person name="Oliw E.H."/>
        </authorList>
    </citation>
    <scope>NUCLEOTIDE SEQUENCE [LARGE SCALE GENOMIC DNA]</scope>
    <source>
        <strain evidence="12 13">PSS_7772B</strain>
    </source>
</reference>
<organism evidence="12 13">
    <name type="scientific">Gardnerella vaginalis</name>
    <dbReference type="NCBI Taxonomy" id="2702"/>
    <lineage>
        <taxon>Bacteria</taxon>
        <taxon>Bacillati</taxon>
        <taxon>Actinomycetota</taxon>
        <taxon>Actinomycetes</taxon>
        <taxon>Bifidobacteriales</taxon>
        <taxon>Bifidobacteriaceae</taxon>
        <taxon>Gardnerella</taxon>
    </lineage>
</organism>
<comment type="similarity">
    <text evidence="2">Belongs to the YajC family.</text>
</comment>
<feature type="region of interest" description="Disordered" evidence="10">
    <location>
        <begin position="100"/>
        <end position="143"/>
    </location>
</feature>